<dbReference type="AlphaFoldDB" id="E1ZZN3"/>
<gene>
    <name evidence="2" type="ORF">EAG_14683</name>
</gene>
<proteinExistence type="predicted"/>
<accession>E1ZZN3</accession>
<organism evidence="3">
    <name type="scientific">Camponotus floridanus</name>
    <name type="common">Florida carpenter ant</name>
    <dbReference type="NCBI Taxonomy" id="104421"/>
    <lineage>
        <taxon>Eukaryota</taxon>
        <taxon>Metazoa</taxon>
        <taxon>Ecdysozoa</taxon>
        <taxon>Arthropoda</taxon>
        <taxon>Hexapoda</taxon>
        <taxon>Insecta</taxon>
        <taxon>Pterygota</taxon>
        <taxon>Neoptera</taxon>
        <taxon>Endopterygota</taxon>
        <taxon>Hymenoptera</taxon>
        <taxon>Apocrita</taxon>
        <taxon>Aculeata</taxon>
        <taxon>Formicoidea</taxon>
        <taxon>Formicidae</taxon>
        <taxon>Formicinae</taxon>
        <taxon>Camponotus</taxon>
    </lineage>
</organism>
<dbReference type="InParanoid" id="E1ZZN3"/>
<keyword evidence="3" id="KW-1185">Reference proteome</keyword>
<reference evidence="2 3" key="1">
    <citation type="journal article" date="2010" name="Science">
        <title>Genomic comparison of the ants Camponotus floridanus and Harpegnathos saltator.</title>
        <authorList>
            <person name="Bonasio R."/>
            <person name="Zhang G."/>
            <person name="Ye C."/>
            <person name="Mutti N.S."/>
            <person name="Fang X."/>
            <person name="Qin N."/>
            <person name="Donahue G."/>
            <person name="Yang P."/>
            <person name="Li Q."/>
            <person name="Li C."/>
            <person name="Zhang P."/>
            <person name="Huang Z."/>
            <person name="Berger S.L."/>
            <person name="Reinberg D."/>
            <person name="Wang J."/>
            <person name="Liebig J."/>
        </authorList>
    </citation>
    <scope>NUCLEOTIDE SEQUENCE [LARGE SCALE GENOMIC DNA]</scope>
    <source>
        <strain evidence="3">C129</strain>
    </source>
</reference>
<feature type="region of interest" description="Disordered" evidence="1">
    <location>
        <begin position="115"/>
        <end position="151"/>
    </location>
</feature>
<dbReference type="EMBL" id="GL435485">
    <property type="protein sequence ID" value="EFN73356.1"/>
    <property type="molecule type" value="Genomic_DNA"/>
</dbReference>
<name>E1ZZN3_CAMFO</name>
<protein>
    <submittedName>
        <fullName evidence="2">Uncharacterized protein</fullName>
    </submittedName>
</protein>
<evidence type="ECO:0000256" key="1">
    <source>
        <dbReference type="SAM" id="MobiDB-lite"/>
    </source>
</evidence>
<evidence type="ECO:0000313" key="3">
    <source>
        <dbReference type="Proteomes" id="UP000000311"/>
    </source>
</evidence>
<dbReference type="Proteomes" id="UP000000311">
    <property type="component" value="Unassembled WGS sequence"/>
</dbReference>
<sequence>MLVEPRVGIGLSLPTFLARHFAPLSTTRGVLVNARSHLEYCPAVFTLSGRSAMHRPGDRKKLTGEEIEVGCKLRAWMGGDARWARLAGKISKEPEVHVSWRKLARDEMCDYMKSQSGKRVCQSDQRGGGRPVGRRPGKGSRGMEIRRETTD</sequence>
<evidence type="ECO:0000313" key="2">
    <source>
        <dbReference type="EMBL" id="EFN73356.1"/>
    </source>
</evidence>
<feature type="compositionally biased region" description="Basic and acidic residues" evidence="1">
    <location>
        <begin position="141"/>
        <end position="151"/>
    </location>
</feature>
<feature type="compositionally biased region" description="Polar residues" evidence="1">
    <location>
        <begin position="115"/>
        <end position="125"/>
    </location>
</feature>